<evidence type="ECO:0000256" key="1">
    <source>
        <dbReference type="ARBA" id="ARBA00008383"/>
    </source>
</evidence>
<dbReference type="InterPro" id="IPR023606">
    <property type="entry name" value="CoA-Trfase_III_dom_1_sf"/>
</dbReference>
<evidence type="ECO:0000256" key="2">
    <source>
        <dbReference type="SAM" id="MobiDB-lite"/>
    </source>
</evidence>
<dbReference type="AlphaFoldDB" id="A0A9Q5N2M7"/>
<dbReference type="PANTHER" id="PTHR48229:SF1">
    <property type="entry name" value="ALPHA METHYLACYL-COA RACEMASE-RELATED"/>
    <property type="match status" value="1"/>
</dbReference>
<organism evidence="3 4">
    <name type="scientific">Sanghuangporus baumii</name>
    <name type="common">Phellinus baumii</name>
    <dbReference type="NCBI Taxonomy" id="108892"/>
    <lineage>
        <taxon>Eukaryota</taxon>
        <taxon>Fungi</taxon>
        <taxon>Dikarya</taxon>
        <taxon>Basidiomycota</taxon>
        <taxon>Agaricomycotina</taxon>
        <taxon>Agaricomycetes</taxon>
        <taxon>Hymenochaetales</taxon>
        <taxon>Hymenochaetaceae</taxon>
        <taxon>Sanghuangporus</taxon>
    </lineage>
</organism>
<feature type="compositionally biased region" description="Polar residues" evidence="2">
    <location>
        <begin position="283"/>
        <end position="292"/>
    </location>
</feature>
<gene>
    <name evidence="3" type="ORF">A7U60_g8732</name>
</gene>
<evidence type="ECO:0000313" key="3">
    <source>
        <dbReference type="EMBL" id="OCB84061.1"/>
    </source>
</evidence>
<dbReference type="EMBL" id="LNZH02000216">
    <property type="protein sequence ID" value="OCB84061.1"/>
    <property type="molecule type" value="Genomic_DNA"/>
</dbReference>
<dbReference type="InterPro" id="IPR003673">
    <property type="entry name" value="CoA-Trfase_fam_III"/>
</dbReference>
<keyword evidence="4" id="KW-1185">Reference proteome</keyword>
<dbReference type="PANTHER" id="PTHR48229">
    <property type="entry name" value="CAIB/BAIF FAMILY ENZYME (AFU_ORTHOLOGUE AFUA_1G05360)-RELATED"/>
    <property type="match status" value="1"/>
</dbReference>
<accession>A0A9Q5N2M7</accession>
<dbReference type="Pfam" id="PF02515">
    <property type="entry name" value="CoA_transf_3"/>
    <property type="match status" value="1"/>
</dbReference>
<dbReference type="SUPFAM" id="SSF89796">
    <property type="entry name" value="CoA-transferase family III (CaiB/BaiF)"/>
    <property type="match status" value="2"/>
</dbReference>
<proteinExistence type="inferred from homology"/>
<name>A0A9Q5N2M7_SANBA</name>
<dbReference type="Gene3D" id="3.40.50.10540">
    <property type="entry name" value="Crotonobetainyl-coa:carnitine coa-transferase, domain 1"/>
    <property type="match status" value="1"/>
</dbReference>
<dbReference type="Proteomes" id="UP000757232">
    <property type="component" value="Unassembled WGS sequence"/>
</dbReference>
<evidence type="ECO:0000313" key="4">
    <source>
        <dbReference type="Proteomes" id="UP000757232"/>
    </source>
</evidence>
<dbReference type="OrthoDB" id="2308815at2759"/>
<reference evidence="3" key="1">
    <citation type="submission" date="2016-06" db="EMBL/GenBank/DDBJ databases">
        <title>Draft Genome sequence of the fungus Inonotus baumii.</title>
        <authorList>
            <person name="Zhu H."/>
            <person name="Lin W."/>
        </authorList>
    </citation>
    <scope>NUCLEOTIDE SEQUENCE</scope>
    <source>
        <strain evidence="3">821</strain>
    </source>
</reference>
<comment type="similarity">
    <text evidence="1">Belongs to the CoA-transferase III family.</text>
</comment>
<comment type="caution">
    <text evidence="3">The sequence shown here is derived from an EMBL/GenBank/DDBJ whole genome shotgun (WGS) entry which is preliminary data.</text>
</comment>
<dbReference type="InterPro" id="IPR052985">
    <property type="entry name" value="CoA-trans_III_biosynth/detox"/>
</dbReference>
<dbReference type="GO" id="GO:0003824">
    <property type="term" value="F:catalytic activity"/>
    <property type="evidence" value="ECO:0007669"/>
    <property type="project" value="InterPro"/>
</dbReference>
<protein>
    <submittedName>
        <fullName evidence="3">CoA-transferase family III</fullName>
    </submittedName>
</protein>
<feature type="region of interest" description="Disordered" evidence="2">
    <location>
        <begin position="267"/>
        <end position="292"/>
    </location>
</feature>
<sequence length="292" mass="32126">MNLLAKFWEESGLPVHFLDDLHLNDNPDPVVNSSFKLGAVAQASNACTSNDIGLSALAAVYFHQLRTGVKQTVSIDPRHAILEFSCVPSTHQGSCTDYKSKESESYYLLDGAKPSGKLFDELAGLYRTNDSLVAIHTNFPHHKQGISDLLQCEPLRDSVQEVLLKWNSQDFEDEAARRKMCVTKSRTSQEWDGHPHAVALRSIPPVQLIKVADAPKRQSCGPWTYPLSGIRVLDLTRVLAGAVAGRTLAAHGADVLLIKITSPQLPDLPFPDKETSRGKRTTSRMNQTVSDS</sequence>